<dbReference type="HOGENOM" id="CLU_490809_0_0_10"/>
<dbReference type="KEGG" id="sli:Slin_6116"/>
<dbReference type="eggNOG" id="COG4677">
    <property type="taxonomic scope" value="Bacteria"/>
</dbReference>
<reference evidence="2 3" key="1">
    <citation type="journal article" date="2010" name="Stand. Genomic Sci.">
        <title>Complete genome sequence of Spirosoma linguale type strain (1).</title>
        <authorList>
            <person name="Lail K."/>
            <person name="Sikorski J."/>
            <person name="Saunders E."/>
            <person name="Lapidus A."/>
            <person name="Glavina Del Rio T."/>
            <person name="Copeland A."/>
            <person name="Tice H."/>
            <person name="Cheng J.-F."/>
            <person name="Lucas S."/>
            <person name="Nolan M."/>
            <person name="Bruce D."/>
            <person name="Goodwin L."/>
            <person name="Pitluck S."/>
            <person name="Ivanova N."/>
            <person name="Mavromatis K."/>
            <person name="Ovchinnikova G."/>
            <person name="Pati A."/>
            <person name="Chen A."/>
            <person name="Palaniappan K."/>
            <person name="Land M."/>
            <person name="Hauser L."/>
            <person name="Chang Y.-J."/>
            <person name="Jeffries C.D."/>
            <person name="Chain P."/>
            <person name="Brettin T."/>
            <person name="Detter J.C."/>
            <person name="Schuetze A."/>
            <person name="Rohde M."/>
            <person name="Tindall B.J."/>
            <person name="Goeker M."/>
            <person name="Bristow J."/>
            <person name="Eisen J.A."/>
            <person name="Markowitz V."/>
            <person name="Hugenholtz P."/>
            <person name="Kyrpides N.C."/>
            <person name="Klenk H.-P."/>
            <person name="Chen F."/>
        </authorList>
    </citation>
    <scope>NUCLEOTIDE SEQUENCE [LARGE SCALE GENOMIC DNA]</scope>
    <source>
        <strain evidence="3">ATCC 33905 / DSM 74 / LMG 10896 / Claus 1</strain>
    </source>
</reference>
<evidence type="ECO:0000256" key="1">
    <source>
        <dbReference type="SAM" id="SignalP"/>
    </source>
</evidence>
<dbReference type="AlphaFoldDB" id="D2QTE6"/>
<evidence type="ECO:0000313" key="2">
    <source>
        <dbReference type="EMBL" id="ADB42078.1"/>
    </source>
</evidence>
<proteinExistence type="predicted"/>
<protein>
    <submittedName>
        <fullName evidence="2">Uncharacterized protein</fullName>
    </submittedName>
</protein>
<dbReference type="Proteomes" id="UP000002028">
    <property type="component" value="Chromosome"/>
</dbReference>
<keyword evidence="3" id="KW-1185">Reference proteome</keyword>
<evidence type="ECO:0000313" key="3">
    <source>
        <dbReference type="Proteomes" id="UP000002028"/>
    </source>
</evidence>
<accession>D2QTE6</accession>
<feature type="signal peptide" evidence="1">
    <location>
        <begin position="1"/>
        <end position="38"/>
    </location>
</feature>
<keyword evidence="1" id="KW-0732">Signal</keyword>
<gene>
    <name evidence="2" type="ordered locus">Slin_6116</name>
</gene>
<dbReference type="STRING" id="504472.Slin_6116"/>
<name>D2QTE6_SPILD</name>
<dbReference type="RefSeq" id="WP_012930566.1">
    <property type="nucleotide sequence ID" value="NC_013730.1"/>
</dbReference>
<dbReference type="EMBL" id="CP001769">
    <property type="protein sequence ID" value="ADB42078.1"/>
    <property type="molecule type" value="Genomic_DNA"/>
</dbReference>
<organism evidence="2 3">
    <name type="scientific">Spirosoma linguale (strain ATCC 33905 / DSM 74 / LMG 10896 / Claus 1)</name>
    <dbReference type="NCBI Taxonomy" id="504472"/>
    <lineage>
        <taxon>Bacteria</taxon>
        <taxon>Pseudomonadati</taxon>
        <taxon>Bacteroidota</taxon>
        <taxon>Cytophagia</taxon>
        <taxon>Cytophagales</taxon>
        <taxon>Cytophagaceae</taxon>
        <taxon>Spirosoma</taxon>
    </lineage>
</organism>
<sequence length="555" mass="54834">MKHVLYTPNLKRRHKLPDFVSALVSFLALWCFTSTAHAQTIPNSITASGACFTSSSFVLPRNQVDAGPLYNGKPYYSQTGINVTTVGSGAISGAVGVFIYFNPALATVGAAWVVNLGGQPYLYQSANAASALPPATDWIAFPTGNGRSGACTGANAFFIDYGSTSTPTITAGTATGTITATQGTASAPPNIQQFTVSGSALTGNIIATAPTNFEISTASGSGYAASLTLTQASGIVNNTTVYVRSAASAPASSISGNVSLTSTGAATQTVAVAGNISAPTPTITASTATGTITACQGTASVSPAVQSFVVSGSSLTGDIVALAPTNFQISTASGSGFGASLTLTQSGGTLANTTIYVRSAASAPASSISGNVGLTSAGATAKNVAVTGIITMLPSISISPSSPTITQGSTTILTASTANSYLWSSNAGSAITASVTVNASGTYSVTGTTSGCSGTATAEVTVTAGGSSLTATNFRSLVLGPGNCPGKVLFDGTGKIFTVSGPGGYTGAPFFRTVVTKTDLAFSNITQSGLYTVVVTGTSGQAPATFTFTVTGSCP</sequence>
<feature type="chain" id="PRO_5003035695" evidence="1">
    <location>
        <begin position="39"/>
        <end position="555"/>
    </location>
</feature>